<reference evidence="2" key="1">
    <citation type="journal article" date="2014" name="Int. J. Syst. Evol. Microbiol.">
        <title>Complete genome sequence of Corynebacterium casei LMG S-19264T (=DSM 44701T), isolated from a smear-ripened cheese.</title>
        <authorList>
            <consortium name="US DOE Joint Genome Institute (JGI-PGF)"/>
            <person name="Walter F."/>
            <person name="Albersmeier A."/>
            <person name="Kalinowski J."/>
            <person name="Ruckert C."/>
        </authorList>
    </citation>
    <scope>NUCLEOTIDE SEQUENCE</scope>
    <source>
        <strain evidence="2">CGMCC 4.7312</strain>
    </source>
</reference>
<evidence type="ECO:0000256" key="1">
    <source>
        <dbReference type="SAM" id="MobiDB-lite"/>
    </source>
</evidence>
<protein>
    <submittedName>
        <fullName evidence="2">Uncharacterized protein</fullName>
    </submittedName>
</protein>
<organism evidence="2 3">
    <name type="scientific">Micromonospora sonchi</name>
    <dbReference type="NCBI Taxonomy" id="1763543"/>
    <lineage>
        <taxon>Bacteria</taxon>
        <taxon>Bacillati</taxon>
        <taxon>Actinomycetota</taxon>
        <taxon>Actinomycetes</taxon>
        <taxon>Micromonosporales</taxon>
        <taxon>Micromonosporaceae</taxon>
        <taxon>Micromonospora</taxon>
    </lineage>
</organism>
<sequence length="89" mass="9549">MPGGVEVDPPSVTARLKVGLGSAQRQHHGLGLGLIDIVDGEIEVQLLRASLRGPARRLVTIDALKTDESEPSPNTSLWDPTRHRDPPIA</sequence>
<accession>A0A917X3U4</accession>
<feature type="compositionally biased region" description="Basic and acidic residues" evidence="1">
    <location>
        <begin position="80"/>
        <end position="89"/>
    </location>
</feature>
<reference evidence="2" key="2">
    <citation type="submission" date="2020-09" db="EMBL/GenBank/DDBJ databases">
        <authorList>
            <person name="Sun Q."/>
            <person name="Zhou Y."/>
        </authorList>
    </citation>
    <scope>NUCLEOTIDE SEQUENCE</scope>
    <source>
        <strain evidence="2">CGMCC 4.7312</strain>
    </source>
</reference>
<dbReference type="AlphaFoldDB" id="A0A917X3U4"/>
<keyword evidence="3" id="KW-1185">Reference proteome</keyword>
<dbReference type="Proteomes" id="UP000608890">
    <property type="component" value="Unassembled WGS sequence"/>
</dbReference>
<comment type="caution">
    <text evidence="2">The sequence shown here is derived from an EMBL/GenBank/DDBJ whole genome shotgun (WGS) entry which is preliminary data.</text>
</comment>
<evidence type="ECO:0000313" key="2">
    <source>
        <dbReference type="EMBL" id="GGM62063.1"/>
    </source>
</evidence>
<proteinExistence type="predicted"/>
<evidence type="ECO:0000313" key="3">
    <source>
        <dbReference type="Proteomes" id="UP000608890"/>
    </source>
</evidence>
<dbReference type="EMBL" id="BMNB01000036">
    <property type="protein sequence ID" value="GGM62063.1"/>
    <property type="molecule type" value="Genomic_DNA"/>
</dbReference>
<feature type="region of interest" description="Disordered" evidence="1">
    <location>
        <begin position="64"/>
        <end position="89"/>
    </location>
</feature>
<name>A0A917X3U4_9ACTN</name>
<gene>
    <name evidence="2" type="ORF">GCM10011608_53990</name>
</gene>